<protein>
    <submittedName>
        <fullName evidence="1">Uncharacterized protein</fullName>
    </submittedName>
</protein>
<dbReference type="EMBL" id="JABFOF010000003">
    <property type="protein sequence ID" value="KAG2403353.1"/>
    <property type="molecule type" value="Genomic_DNA"/>
</dbReference>
<reference evidence="1 2" key="1">
    <citation type="submission" date="2020-05" db="EMBL/GenBank/DDBJ databases">
        <title>Vigna angularis (adzuki bean) Var. LongXiaoDou No. 4 denovo assembly.</title>
        <authorList>
            <person name="Xiang H."/>
        </authorList>
    </citation>
    <scope>NUCLEOTIDE SEQUENCE [LARGE SCALE GENOMIC DNA]</scope>
    <source>
        <tissue evidence="1">Leaf</tissue>
    </source>
</reference>
<sequence>MKGNASDIVICPKPRRVRVFPAKSLRWKCWQQDEESNSKAGTEHLDINSLIQDRDVSSPPFFLGSPPMRVANPLIQDAEFGYQKHASPISLSPSSVSSSSPLRKGGCVRMSFGIKSAEVRVVGQPADHATTAFEVATASVHANRDSLLSLCVENLWQSTIFPSWQEQTISPNLHCQCRHHQTLNQIVSPNLTSCNLHSYSSTIFNLQSAIQKSKSSRDGLNPRIETYKRTLTFFVSMPRTEPPLWEGQALKSHLEPPSRSATEVENGGATVEPRSLVVEPPYRKYLQFHLHPSLGGGCCVLAAAEVH</sequence>
<evidence type="ECO:0000313" key="2">
    <source>
        <dbReference type="Proteomes" id="UP000743370"/>
    </source>
</evidence>
<evidence type="ECO:0000313" key="1">
    <source>
        <dbReference type="EMBL" id="KAG2403353.1"/>
    </source>
</evidence>
<dbReference type="AlphaFoldDB" id="A0A8T0KYQ9"/>
<gene>
    <name evidence="1" type="ORF">HKW66_Vig0186400</name>
</gene>
<comment type="caution">
    <text evidence="1">The sequence shown here is derived from an EMBL/GenBank/DDBJ whole genome shotgun (WGS) entry which is preliminary data.</text>
</comment>
<dbReference type="PANTHER" id="PTHR33384">
    <property type="entry name" value="EXPRESSED PROTEIN"/>
    <property type="match status" value="1"/>
</dbReference>
<organism evidence="1 2">
    <name type="scientific">Phaseolus angularis</name>
    <name type="common">Azuki bean</name>
    <name type="synonym">Vigna angularis</name>
    <dbReference type="NCBI Taxonomy" id="3914"/>
    <lineage>
        <taxon>Eukaryota</taxon>
        <taxon>Viridiplantae</taxon>
        <taxon>Streptophyta</taxon>
        <taxon>Embryophyta</taxon>
        <taxon>Tracheophyta</taxon>
        <taxon>Spermatophyta</taxon>
        <taxon>Magnoliopsida</taxon>
        <taxon>eudicotyledons</taxon>
        <taxon>Gunneridae</taxon>
        <taxon>Pentapetalae</taxon>
        <taxon>rosids</taxon>
        <taxon>fabids</taxon>
        <taxon>Fabales</taxon>
        <taxon>Fabaceae</taxon>
        <taxon>Papilionoideae</taxon>
        <taxon>50 kb inversion clade</taxon>
        <taxon>NPAAA clade</taxon>
        <taxon>indigoferoid/millettioid clade</taxon>
        <taxon>Phaseoleae</taxon>
        <taxon>Vigna</taxon>
    </lineage>
</organism>
<dbReference type="PANTHER" id="PTHR33384:SF52">
    <property type="entry name" value="DUF3741 DOMAIN-CONTAINING PROTEIN"/>
    <property type="match status" value="1"/>
</dbReference>
<proteinExistence type="predicted"/>
<dbReference type="Proteomes" id="UP000743370">
    <property type="component" value="Unassembled WGS sequence"/>
</dbReference>
<name>A0A8T0KYQ9_PHAAN</name>
<accession>A0A8T0KYQ9</accession>